<feature type="region of interest" description="Disordered" evidence="1">
    <location>
        <begin position="80"/>
        <end position="124"/>
    </location>
</feature>
<dbReference type="Proteomes" id="UP000198211">
    <property type="component" value="Unassembled WGS sequence"/>
</dbReference>
<evidence type="ECO:0000313" key="3">
    <source>
        <dbReference type="EMBL" id="OWZ16324.1"/>
    </source>
</evidence>
<feature type="domain" description="Retroviral polymerase SH3-like" evidence="2">
    <location>
        <begin position="43"/>
        <end position="78"/>
    </location>
</feature>
<dbReference type="Pfam" id="PF25597">
    <property type="entry name" value="SH3_retrovirus"/>
    <property type="match status" value="1"/>
</dbReference>
<reference evidence="4" key="1">
    <citation type="submission" date="2017-03" db="EMBL/GenBank/DDBJ databases">
        <title>Phytopthora megakarya and P. palmivora, two closely related causual agents of cacao black pod achieved similar genome size and gene model numbers by different mechanisms.</title>
        <authorList>
            <person name="Ali S."/>
            <person name="Shao J."/>
            <person name="Larry D.J."/>
            <person name="Kronmiller B."/>
            <person name="Shen D."/>
            <person name="Strem M.D."/>
            <person name="Melnick R.L."/>
            <person name="Guiltinan M.J."/>
            <person name="Tyler B.M."/>
            <person name="Meinhardt L.W."/>
            <person name="Bailey B.A."/>
        </authorList>
    </citation>
    <scope>NUCLEOTIDE SEQUENCE [LARGE SCALE GENOMIC DNA]</scope>
    <source>
        <strain evidence="4">zdho120</strain>
    </source>
</reference>
<evidence type="ECO:0000259" key="2">
    <source>
        <dbReference type="Pfam" id="PF25597"/>
    </source>
</evidence>
<dbReference type="OrthoDB" id="10543759at2759"/>
<protein>
    <recommendedName>
        <fullName evidence="2">Retroviral polymerase SH3-like domain-containing protein</fullName>
    </recommendedName>
</protein>
<dbReference type="EMBL" id="NBNE01000952">
    <property type="protein sequence ID" value="OWZ16324.1"/>
    <property type="molecule type" value="Genomic_DNA"/>
</dbReference>
<dbReference type="InterPro" id="IPR057670">
    <property type="entry name" value="SH3_retrovirus"/>
</dbReference>
<comment type="caution">
    <text evidence="3">The sequence shown here is derived from an EMBL/GenBank/DDBJ whole genome shotgun (WGS) entry which is preliminary data.</text>
</comment>
<feature type="compositionally biased region" description="Acidic residues" evidence="1">
    <location>
        <begin position="87"/>
        <end position="117"/>
    </location>
</feature>
<dbReference type="AlphaFoldDB" id="A0A225WFY5"/>
<evidence type="ECO:0000256" key="1">
    <source>
        <dbReference type="SAM" id="MobiDB-lite"/>
    </source>
</evidence>
<organism evidence="3 4">
    <name type="scientific">Phytophthora megakarya</name>
    <dbReference type="NCBI Taxonomy" id="4795"/>
    <lineage>
        <taxon>Eukaryota</taxon>
        <taxon>Sar</taxon>
        <taxon>Stramenopiles</taxon>
        <taxon>Oomycota</taxon>
        <taxon>Peronosporomycetes</taxon>
        <taxon>Peronosporales</taxon>
        <taxon>Peronosporaceae</taxon>
        <taxon>Phytophthora</taxon>
    </lineage>
</organism>
<accession>A0A225WFY5</accession>
<name>A0A225WFY5_9STRA</name>
<proteinExistence type="predicted"/>
<keyword evidence="4" id="KW-1185">Reference proteome</keyword>
<sequence>MEESEPDVHHQNGVIERAHRTITECARAAKLQAQLPNYLWGSGVFLGCDPQRKGYFVYVTGRDHKVIHSRSVVFLEPPTNVPVKNVEDDDRMSADDDSDNNNSDIDDSDVDDNEEDVSATAAGQNSTSCRRCDNVASLQPLRKSVCIAGPTMSAAKATLDEIIQAPLNIKEARASSHWPK</sequence>
<gene>
    <name evidence="3" type="ORF">PHMEG_0009897</name>
</gene>
<evidence type="ECO:0000313" key="4">
    <source>
        <dbReference type="Proteomes" id="UP000198211"/>
    </source>
</evidence>